<dbReference type="Proteomes" id="UP000002281">
    <property type="component" value="Chromosome 21"/>
</dbReference>
<dbReference type="Ensembl" id="ENSECAT00000144926.1">
    <property type="protein sequence ID" value="ENSECAP00000066014.1"/>
    <property type="gene ID" value="ENSECAG00000053336.1"/>
</dbReference>
<keyword evidence="3" id="KW-1185">Reference proteome</keyword>
<dbReference type="GeneTree" id="ENSGT00940000182415"/>
<gene>
    <name evidence="4" type="primary">PPWD1</name>
</gene>
<dbReference type="Bgee" id="ENSECAG00000043050">
    <property type="expression patterns" value="Expressed in brainstem and 2 other cell types or tissues"/>
</dbReference>
<protein>
    <submittedName>
        <fullName evidence="2">Uncharacterized protein</fullName>
    </submittedName>
</protein>
<evidence type="ECO:0000313" key="2">
    <source>
        <dbReference type="Ensembl" id="ENSECAP00000024814.3"/>
    </source>
</evidence>
<organism evidence="2 3">
    <name type="scientific">Equus caballus</name>
    <name type="common">Horse</name>
    <dbReference type="NCBI Taxonomy" id="9796"/>
    <lineage>
        <taxon>Eukaryota</taxon>
        <taxon>Metazoa</taxon>
        <taxon>Chordata</taxon>
        <taxon>Craniata</taxon>
        <taxon>Vertebrata</taxon>
        <taxon>Euteleostomi</taxon>
        <taxon>Mammalia</taxon>
        <taxon>Eutheria</taxon>
        <taxon>Laurasiatheria</taxon>
        <taxon>Perissodactyla</taxon>
        <taxon>Equidae</taxon>
        <taxon>Equus</taxon>
    </lineage>
</organism>
<feature type="compositionally biased region" description="Basic residues" evidence="1">
    <location>
        <begin position="1"/>
        <end position="10"/>
    </location>
</feature>
<evidence type="ECO:0000313" key="3">
    <source>
        <dbReference type="Proteomes" id="UP000002281"/>
    </source>
</evidence>
<feature type="region of interest" description="Disordered" evidence="1">
    <location>
        <begin position="1"/>
        <end position="26"/>
    </location>
</feature>
<reference evidence="2 3" key="1">
    <citation type="journal article" date="2009" name="Science">
        <title>Genome sequence, comparative analysis, and population genetics of the domestic horse.</title>
        <authorList>
            <consortium name="Broad Institute Genome Sequencing Platform"/>
            <consortium name="Broad Institute Whole Genome Assembly Team"/>
            <person name="Wade C.M."/>
            <person name="Giulotto E."/>
            <person name="Sigurdsson S."/>
            <person name="Zoli M."/>
            <person name="Gnerre S."/>
            <person name="Imsland F."/>
            <person name="Lear T.L."/>
            <person name="Adelson D.L."/>
            <person name="Bailey E."/>
            <person name="Bellone R.R."/>
            <person name="Bloecker H."/>
            <person name="Distl O."/>
            <person name="Edgar R.C."/>
            <person name="Garber M."/>
            <person name="Leeb T."/>
            <person name="Mauceli E."/>
            <person name="MacLeod J.N."/>
            <person name="Penedo M.C.T."/>
            <person name="Raison J.M."/>
            <person name="Sharpe T."/>
            <person name="Vogel J."/>
            <person name="Andersson L."/>
            <person name="Antczak D.F."/>
            <person name="Biagi T."/>
            <person name="Binns M.M."/>
            <person name="Chowdhary B.P."/>
            <person name="Coleman S.J."/>
            <person name="Della Valle G."/>
            <person name="Fryc S."/>
            <person name="Guerin G."/>
            <person name="Hasegawa T."/>
            <person name="Hill E.W."/>
            <person name="Jurka J."/>
            <person name="Kiialainen A."/>
            <person name="Lindgren G."/>
            <person name="Liu J."/>
            <person name="Magnani E."/>
            <person name="Mickelson J.R."/>
            <person name="Murray J."/>
            <person name="Nergadze S.G."/>
            <person name="Onofrio R."/>
            <person name="Pedroni S."/>
            <person name="Piras M.F."/>
            <person name="Raudsepp T."/>
            <person name="Rocchi M."/>
            <person name="Roeed K.H."/>
            <person name="Ryder O.A."/>
            <person name="Searle S."/>
            <person name="Skow L."/>
            <person name="Swinburne J.E."/>
            <person name="Syvaenen A.C."/>
            <person name="Tozaki T."/>
            <person name="Valberg S.J."/>
            <person name="Vaudin M."/>
            <person name="White J.R."/>
            <person name="Zody M.C."/>
            <person name="Lander E.S."/>
            <person name="Lindblad-Toh K."/>
        </authorList>
    </citation>
    <scope>NUCLEOTIDE SEQUENCE [LARGE SCALE GENOMIC DNA]</scope>
    <source>
        <strain evidence="2 3">Thoroughbred</strain>
    </source>
</reference>
<accession>A0A3Q2GWF6</accession>
<evidence type="ECO:0000313" key="4">
    <source>
        <dbReference type="VGNC" id="VGNC:21800"/>
    </source>
</evidence>
<dbReference type="AlphaFoldDB" id="A0A3Q2GWF6"/>
<feature type="compositionally biased region" description="Basic and acidic residues" evidence="1">
    <location>
        <begin position="11"/>
        <end position="26"/>
    </location>
</feature>
<proteinExistence type="predicted"/>
<dbReference type="InParanoid" id="A0A3Q2GWF6"/>
<reference evidence="2" key="2">
    <citation type="submission" date="2025-05" db="UniProtKB">
        <authorList>
            <consortium name="Ensembl"/>
        </authorList>
    </citation>
    <scope>IDENTIFICATION</scope>
    <source>
        <strain evidence="2">Thoroughbred</strain>
    </source>
</reference>
<dbReference type="GeneTree" id="ENSGT00940000158733"/>
<dbReference type="VGNC" id="VGNC:21800">
    <property type="gene designation" value="PPWD1"/>
</dbReference>
<sequence>SDSQLRRRRRRDPEEPEKTERRERELAVSVAVAQENEEENEERWVGPLPVEATLAKKRKVLEFERVYLDNLPSASMYERSYMHRDVITHVVCTKADYSVQNLYDT</sequence>
<name>A0A3Q2GWF6_HORSE</name>
<dbReference type="Ensembl" id="ENSECAT00000055985.3">
    <property type="protein sequence ID" value="ENSECAP00000024814.3"/>
    <property type="gene ID" value="ENSECAG00000034013.3"/>
</dbReference>
<evidence type="ECO:0000256" key="1">
    <source>
        <dbReference type="SAM" id="MobiDB-lite"/>
    </source>
</evidence>